<evidence type="ECO:0000313" key="2">
    <source>
        <dbReference type="EMBL" id="MBB5935762.1"/>
    </source>
</evidence>
<accession>A0A7W9UYK1</accession>
<gene>
    <name evidence="2" type="ORF">FHS42_002831</name>
</gene>
<evidence type="ECO:0000256" key="1">
    <source>
        <dbReference type="SAM" id="MobiDB-lite"/>
    </source>
</evidence>
<comment type="caution">
    <text evidence="2">The sequence shown here is derived from an EMBL/GenBank/DDBJ whole genome shotgun (WGS) entry which is preliminary data.</text>
</comment>
<protein>
    <submittedName>
        <fullName evidence="2">Uncharacterized protein</fullName>
    </submittedName>
</protein>
<dbReference type="RefSeq" id="WP_184572441.1">
    <property type="nucleotide sequence ID" value="NZ_JACHJL010000006.1"/>
</dbReference>
<name>A0A7W9UYK1_9ACTN</name>
<reference evidence="2 3" key="1">
    <citation type="submission" date="2020-08" db="EMBL/GenBank/DDBJ databases">
        <title>Genomic Encyclopedia of Type Strains, Phase III (KMG-III): the genomes of soil and plant-associated and newly described type strains.</title>
        <authorList>
            <person name="Whitman W."/>
        </authorList>
    </citation>
    <scope>NUCLEOTIDE SEQUENCE [LARGE SCALE GENOMIC DNA]</scope>
    <source>
        <strain evidence="2 3">CECT 8305</strain>
    </source>
</reference>
<dbReference type="AlphaFoldDB" id="A0A7W9UYK1"/>
<dbReference type="Proteomes" id="UP000588098">
    <property type="component" value="Unassembled WGS sequence"/>
</dbReference>
<feature type="region of interest" description="Disordered" evidence="1">
    <location>
        <begin position="28"/>
        <end position="68"/>
    </location>
</feature>
<evidence type="ECO:0000313" key="3">
    <source>
        <dbReference type="Proteomes" id="UP000588098"/>
    </source>
</evidence>
<keyword evidence="3" id="KW-1185">Reference proteome</keyword>
<proteinExistence type="predicted"/>
<dbReference type="EMBL" id="JACHJL010000006">
    <property type="protein sequence ID" value="MBB5935762.1"/>
    <property type="molecule type" value="Genomic_DNA"/>
</dbReference>
<organism evidence="2 3">
    <name type="scientific">Streptomyces zagrosensis</name>
    <dbReference type="NCBI Taxonomy" id="1042984"/>
    <lineage>
        <taxon>Bacteria</taxon>
        <taxon>Bacillati</taxon>
        <taxon>Actinomycetota</taxon>
        <taxon>Actinomycetes</taxon>
        <taxon>Kitasatosporales</taxon>
        <taxon>Streptomycetaceae</taxon>
        <taxon>Streptomyces</taxon>
    </lineage>
</organism>
<sequence length="68" mass="7433">MIAVAIFLLPGLALLLFITTRLEDGLDDTAKPARHARRPQLRLIRGEKSEVPSGTSLPAEEPQGRRTA</sequence>